<evidence type="ECO:0000313" key="4">
    <source>
        <dbReference type="Proteomes" id="UP000037755"/>
    </source>
</evidence>
<keyword evidence="3" id="KW-0418">Kinase</keyword>
<feature type="domain" description="Signal transduction histidine kinase internal region" evidence="2">
    <location>
        <begin position="171"/>
        <end position="249"/>
    </location>
</feature>
<dbReference type="AlphaFoldDB" id="A0A0M8ML02"/>
<sequence length="356" mass="40700">MKLLSSPKYHIISLIGFNLYVLCTLSLEKLSYYLRFLDEVHRGPAQAYYLFEGLICGTLAYVLSNLLLLYVENYVNFGTIRKKSTLWLGLVFFNVVIIYFIALWPMLEVVYLHYMGKEVAIPFDTRLTNLPYFATIFAIWLFIIIAIKVYQYINQVKLNQLQMETTLRESQLNTLKGQINPHFMFNSLNNIRGLILEDPARSRDMITRLSEMLRYSLTKNGVNTIPLKEELQTVDNYIEISKIQFEGRLQFNISVAPETLNIAIPPMIVQMLVENASKHGIGKLKEGGSINLSSQIEDGKLIIIVANSGHLNFEEGSTRLGLENIKKRLYLIFGDSATFSLTENGNFVEAKICIPL</sequence>
<dbReference type="STRING" id="1202724.AM493_19410"/>
<proteinExistence type="predicted"/>
<dbReference type="InterPro" id="IPR036890">
    <property type="entry name" value="HATPase_C_sf"/>
</dbReference>
<keyword evidence="3" id="KW-0808">Transferase</keyword>
<reference evidence="3 4" key="1">
    <citation type="submission" date="2015-08" db="EMBL/GenBank/DDBJ databases">
        <title>Whole genome sequence of Flavobacterium akiainvivens IK-1T, from decaying Wikstroemia oahuensis, an endemic Hawaiian shrub.</title>
        <authorList>
            <person name="Wan X."/>
            <person name="Hou S."/>
            <person name="Saito J."/>
            <person name="Donachie S."/>
        </authorList>
    </citation>
    <scope>NUCLEOTIDE SEQUENCE [LARGE SCALE GENOMIC DNA]</scope>
    <source>
        <strain evidence="3 4">IK-1</strain>
    </source>
</reference>
<dbReference type="PATRIC" id="fig|1202724.3.peg.4020"/>
<dbReference type="InterPro" id="IPR050640">
    <property type="entry name" value="Bact_2-comp_sensor_kinase"/>
</dbReference>
<dbReference type="Gene3D" id="3.30.565.10">
    <property type="entry name" value="Histidine kinase-like ATPase, C-terminal domain"/>
    <property type="match status" value="1"/>
</dbReference>
<dbReference type="OrthoDB" id="9809908at2"/>
<evidence type="ECO:0000259" key="2">
    <source>
        <dbReference type="Pfam" id="PF06580"/>
    </source>
</evidence>
<keyword evidence="4" id="KW-1185">Reference proteome</keyword>
<dbReference type="EMBL" id="LIYD01000005">
    <property type="protein sequence ID" value="KOS07977.1"/>
    <property type="molecule type" value="Genomic_DNA"/>
</dbReference>
<accession>A0A0M8ML02</accession>
<dbReference type="GO" id="GO:0016020">
    <property type="term" value="C:membrane"/>
    <property type="evidence" value="ECO:0007669"/>
    <property type="project" value="InterPro"/>
</dbReference>
<protein>
    <submittedName>
        <fullName evidence="3">Histidine kinase</fullName>
    </submittedName>
</protein>
<gene>
    <name evidence="3" type="ORF">AM493_19410</name>
</gene>
<keyword evidence="1" id="KW-0812">Transmembrane</keyword>
<dbReference type="GO" id="GO:0000155">
    <property type="term" value="F:phosphorelay sensor kinase activity"/>
    <property type="evidence" value="ECO:0007669"/>
    <property type="project" value="InterPro"/>
</dbReference>
<feature type="transmembrane region" description="Helical" evidence="1">
    <location>
        <begin position="84"/>
        <end position="107"/>
    </location>
</feature>
<dbReference type="InterPro" id="IPR010559">
    <property type="entry name" value="Sig_transdc_His_kin_internal"/>
</dbReference>
<feature type="transmembrane region" description="Helical" evidence="1">
    <location>
        <begin position="9"/>
        <end position="27"/>
    </location>
</feature>
<organism evidence="3 4">
    <name type="scientific">Flavobacterium akiainvivens</name>
    <dbReference type="NCBI Taxonomy" id="1202724"/>
    <lineage>
        <taxon>Bacteria</taxon>
        <taxon>Pseudomonadati</taxon>
        <taxon>Bacteroidota</taxon>
        <taxon>Flavobacteriia</taxon>
        <taxon>Flavobacteriales</taxon>
        <taxon>Flavobacteriaceae</taxon>
        <taxon>Flavobacterium</taxon>
    </lineage>
</organism>
<comment type="caution">
    <text evidence="3">The sequence shown here is derived from an EMBL/GenBank/DDBJ whole genome shotgun (WGS) entry which is preliminary data.</text>
</comment>
<dbReference type="PANTHER" id="PTHR34220:SF7">
    <property type="entry name" value="SENSOR HISTIDINE KINASE YPDA"/>
    <property type="match status" value="1"/>
</dbReference>
<feature type="transmembrane region" description="Helical" evidence="1">
    <location>
        <begin position="132"/>
        <end position="153"/>
    </location>
</feature>
<evidence type="ECO:0000256" key="1">
    <source>
        <dbReference type="SAM" id="Phobius"/>
    </source>
</evidence>
<dbReference type="SUPFAM" id="SSF55874">
    <property type="entry name" value="ATPase domain of HSP90 chaperone/DNA topoisomerase II/histidine kinase"/>
    <property type="match status" value="1"/>
</dbReference>
<keyword evidence="1" id="KW-0472">Membrane</keyword>
<evidence type="ECO:0000313" key="3">
    <source>
        <dbReference type="EMBL" id="KOS07977.1"/>
    </source>
</evidence>
<dbReference type="Proteomes" id="UP000037755">
    <property type="component" value="Unassembled WGS sequence"/>
</dbReference>
<dbReference type="Pfam" id="PF06580">
    <property type="entry name" value="His_kinase"/>
    <property type="match status" value="1"/>
</dbReference>
<name>A0A0M8ML02_9FLAO</name>
<keyword evidence="1" id="KW-1133">Transmembrane helix</keyword>
<dbReference type="RefSeq" id="WP_054409699.1">
    <property type="nucleotide sequence ID" value="NZ_FOYA01000010.1"/>
</dbReference>
<dbReference type="PANTHER" id="PTHR34220">
    <property type="entry name" value="SENSOR HISTIDINE KINASE YPDA"/>
    <property type="match status" value="1"/>
</dbReference>
<feature type="transmembrane region" description="Helical" evidence="1">
    <location>
        <begin position="47"/>
        <end position="72"/>
    </location>
</feature>